<keyword evidence="6" id="KW-0067">ATP-binding</keyword>
<keyword evidence="4" id="KW-0378">Hydrolase</keyword>
<evidence type="ECO:0000256" key="2">
    <source>
        <dbReference type="ARBA" id="ARBA00022664"/>
    </source>
</evidence>
<dbReference type="OrthoDB" id="10253254at2759"/>
<keyword evidence="12" id="KW-1185">Reference proteome</keyword>
<evidence type="ECO:0000256" key="6">
    <source>
        <dbReference type="ARBA" id="ARBA00022840"/>
    </source>
</evidence>
<gene>
    <name evidence="11" type="ORF">VPNG_06221</name>
</gene>
<dbReference type="InterPro" id="IPR014001">
    <property type="entry name" value="Helicase_ATP-bd"/>
</dbReference>
<evidence type="ECO:0000256" key="3">
    <source>
        <dbReference type="ARBA" id="ARBA00022741"/>
    </source>
</evidence>
<evidence type="ECO:0000256" key="1">
    <source>
        <dbReference type="ARBA" id="ARBA00012552"/>
    </source>
</evidence>
<dbReference type="Pfam" id="PF07717">
    <property type="entry name" value="OB_NTP_bind"/>
    <property type="match status" value="1"/>
</dbReference>
<dbReference type="PROSITE" id="PS51192">
    <property type="entry name" value="HELICASE_ATP_BIND_1"/>
    <property type="match status" value="1"/>
</dbReference>
<dbReference type="EC" id="3.6.4.13" evidence="1"/>
<evidence type="ECO:0000313" key="11">
    <source>
        <dbReference type="EMBL" id="ROW08569.1"/>
    </source>
</evidence>
<feature type="domain" description="Helicase ATP-binding" evidence="9">
    <location>
        <begin position="79"/>
        <end position="243"/>
    </location>
</feature>
<dbReference type="AlphaFoldDB" id="A0A423WYH9"/>
<evidence type="ECO:0000256" key="8">
    <source>
        <dbReference type="ARBA" id="ARBA00047984"/>
    </source>
</evidence>
<dbReference type="SUPFAM" id="SSF52540">
    <property type="entry name" value="P-loop containing nucleoside triphosphate hydrolases"/>
    <property type="match status" value="1"/>
</dbReference>
<dbReference type="SMART" id="SM00490">
    <property type="entry name" value="HELICc"/>
    <property type="match status" value="1"/>
</dbReference>
<dbReference type="PANTHER" id="PTHR18934">
    <property type="entry name" value="ATP-DEPENDENT RNA HELICASE"/>
    <property type="match status" value="1"/>
</dbReference>
<dbReference type="InterPro" id="IPR042035">
    <property type="entry name" value="DEAH_win-hel_dom"/>
</dbReference>
<dbReference type="Gene3D" id="3.40.50.300">
    <property type="entry name" value="P-loop containing nucleotide triphosphate hydrolases"/>
    <property type="match status" value="2"/>
</dbReference>
<dbReference type="GO" id="GO:0005524">
    <property type="term" value="F:ATP binding"/>
    <property type="evidence" value="ECO:0007669"/>
    <property type="project" value="UniProtKB-KW"/>
</dbReference>
<evidence type="ECO:0000259" key="10">
    <source>
        <dbReference type="PROSITE" id="PS51194"/>
    </source>
</evidence>
<dbReference type="PROSITE" id="PS00690">
    <property type="entry name" value="DEAH_ATP_HELICASE"/>
    <property type="match status" value="1"/>
</dbReference>
<dbReference type="PROSITE" id="PS51194">
    <property type="entry name" value="HELICASE_CTER"/>
    <property type="match status" value="1"/>
</dbReference>
<evidence type="ECO:0000256" key="4">
    <source>
        <dbReference type="ARBA" id="ARBA00022801"/>
    </source>
</evidence>
<dbReference type="InterPro" id="IPR011545">
    <property type="entry name" value="DEAD/DEAH_box_helicase_dom"/>
</dbReference>
<dbReference type="Pfam" id="PF00270">
    <property type="entry name" value="DEAD"/>
    <property type="match status" value="1"/>
</dbReference>
<dbReference type="InterPro" id="IPR027417">
    <property type="entry name" value="P-loop_NTPase"/>
</dbReference>
<dbReference type="Proteomes" id="UP000285146">
    <property type="component" value="Unassembled WGS sequence"/>
</dbReference>
<organism evidence="11 12">
    <name type="scientific">Cytospora leucostoma</name>
    <dbReference type="NCBI Taxonomy" id="1230097"/>
    <lineage>
        <taxon>Eukaryota</taxon>
        <taxon>Fungi</taxon>
        <taxon>Dikarya</taxon>
        <taxon>Ascomycota</taxon>
        <taxon>Pezizomycotina</taxon>
        <taxon>Sordariomycetes</taxon>
        <taxon>Sordariomycetidae</taxon>
        <taxon>Diaporthales</taxon>
        <taxon>Cytosporaceae</taxon>
        <taxon>Cytospora</taxon>
    </lineage>
</organism>
<keyword evidence="7" id="KW-0508">mRNA splicing</keyword>
<dbReference type="InterPro" id="IPR002464">
    <property type="entry name" value="DNA/RNA_helicase_DEAH_CS"/>
</dbReference>
<protein>
    <recommendedName>
        <fullName evidence="1">RNA helicase</fullName>
        <ecNumber evidence="1">3.6.4.13</ecNumber>
    </recommendedName>
</protein>
<dbReference type="EMBL" id="LKEB01000034">
    <property type="protein sequence ID" value="ROW08569.1"/>
    <property type="molecule type" value="Genomic_DNA"/>
</dbReference>
<dbReference type="InterPro" id="IPR011709">
    <property type="entry name" value="DEAD-box_helicase_OB_fold"/>
</dbReference>
<dbReference type="GO" id="GO:0003724">
    <property type="term" value="F:RNA helicase activity"/>
    <property type="evidence" value="ECO:0007669"/>
    <property type="project" value="UniProtKB-EC"/>
</dbReference>
<dbReference type="Pfam" id="PF00271">
    <property type="entry name" value="Helicase_C"/>
    <property type="match status" value="1"/>
</dbReference>
<evidence type="ECO:0000313" key="12">
    <source>
        <dbReference type="Proteomes" id="UP000285146"/>
    </source>
</evidence>
<dbReference type="InParanoid" id="A0A423WYH9"/>
<keyword evidence="3" id="KW-0547">Nucleotide-binding</keyword>
<keyword evidence="5" id="KW-0347">Helicase</keyword>
<dbReference type="GO" id="GO:0003723">
    <property type="term" value="F:RNA binding"/>
    <property type="evidence" value="ECO:0007669"/>
    <property type="project" value="TreeGrafter"/>
</dbReference>
<comment type="catalytic activity">
    <reaction evidence="8">
        <text>ATP + H2O = ADP + phosphate + H(+)</text>
        <dbReference type="Rhea" id="RHEA:13065"/>
        <dbReference type="ChEBI" id="CHEBI:15377"/>
        <dbReference type="ChEBI" id="CHEBI:15378"/>
        <dbReference type="ChEBI" id="CHEBI:30616"/>
        <dbReference type="ChEBI" id="CHEBI:43474"/>
        <dbReference type="ChEBI" id="CHEBI:456216"/>
        <dbReference type="EC" id="3.6.4.13"/>
    </reaction>
</comment>
<name>A0A423WYH9_9PEZI</name>
<dbReference type="CDD" id="cd18791">
    <property type="entry name" value="SF2_C_RHA"/>
    <property type="match status" value="1"/>
</dbReference>
<sequence length="744" mass="83732">MSSNNNNNNNNTAAVAAIEPNAMFSALTRRETTAAAALAAEDHATNPWTDPPRARSANYFNIRAIARELPAAATRSDFLDLYHNHQIIILTGDTGSGKTTQVPQFILYDDLPSPPRKIVCTQPRRVAAMGVAQRVAVELDVELGREVGYIFRNEDMTGPRTLLSYTTDGHLLVELKNDRLMGDYSCIIIDEAHERTVSTDLLMAELKQVCKRRRDLRLIIMSATMNAEKFQQYFEDAPLHHIPGRTYPVQVSHLADERFMFGSKTAPGTLADYVVAAMRTVIRIHMTEELGDILVFMPGQEDINVAVAGLRKDTARLEVYPLYANMSKARQRMALGPANNNQEGNVRRCIVATNIAETSLTIDGIVYVVDCGLEKTMMYNPRLRMDLLQVAPTSRASATQRMGRAGRTRPGKCFRLYSEHAFNNLLVKSPLPEIQRCDMSGPILDLLVLRRDPKVEELINFPYLDAPTPEVMLAAEVPLEPRHAIAFLHAMTDYPRPVWEVAAIVALLDEDGIQLRTGPAASLADLVHARFMDPHGDHLTLLNIWEAYTFQSATVCARMSRQDRSEHLYRWCQEHYLNYEGLQAAERAFQSLLAFAKREMRLPANHQFKPAPRQNWNDPEFSVIIRKALLKSGFLKIAVRDPNTDGYRTLGENQSGLVAPGSAMVKGEYEFIMYDGFIRTGLPYFTTVSGIDRRWLFEDPLSRAYVDSLLTKYLNKSEKWLPIRQLQAAKNRFDRATGGDGNAE</sequence>
<dbReference type="GO" id="GO:0008380">
    <property type="term" value="P:RNA splicing"/>
    <property type="evidence" value="ECO:0007669"/>
    <property type="project" value="UniProtKB-KW"/>
</dbReference>
<dbReference type="GO" id="GO:0005681">
    <property type="term" value="C:spliceosomal complex"/>
    <property type="evidence" value="ECO:0007669"/>
    <property type="project" value="TreeGrafter"/>
</dbReference>
<dbReference type="Gene3D" id="1.10.10.2130">
    <property type="entry name" value="DEAH helicase family, winged-helix domain"/>
    <property type="match status" value="1"/>
</dbReference>
<keyword evidence="2" id="KW-0507">mRNA processing</keyword>
<evidence type="ECO:0000259" key="9">
    <source>
        <dbReference type="PROSITE" id="PS51192"/>
    </source>
</evidence>
<proteinExistence type="predicted"/>
<feature type="domain" description="Helicase C-terminal" evidence="10">
    <location>
        <begin position="280"/>
        <end position="459"/>
    </location>
</feature>
<evidence type="ECO:0000256" key="7">
    <source>
        <dbReference type="ARBA" id="ARBA00023187"/>
    </source>
</evidence>
<dbReference type="PANTHER" id="PTHR18934:SF109">
    <property type="entry name" value="ATP-DEPENDENT RNA HELICASE DHX15 HOMOLOG"/>
    <property type="match status" value="1"/>
</dbReference>
<dbReference type="GO" id="GO:0016787">
    <property type="term" value="F:hydrolase activity"/>
    <property type="evidence" value="ECO:0007669"/>
    <property type="project" value="UniProtKB-KW"/>
</dbReference>
<dbReference type="InterPro" id="IPR001650">
    <property type="entry name" value="Helicase_C-like"/>
</dbReference>
<dbReference type="STRING" id="1230097.A0A423WYH9"/>
<dbReference type="GO" id="GO:0006397">
    <property type="term" value="P:mRNA processing"/>
    <property type="evidence" value="ECO:0007669"/>
    <property type="project" value="UniProtKB-KW"/>
</dbReference>
<dbReference type="SMART" id="SM00487">
    <property type="entry name" value="DEXDc"/>
    <property type="match status" value="1"/>
</dbReference>
<accession>A0A423WYH9</accession>
<reference evidence="11 12" key="1">
    <citation type="submission" date="2015-09" db="EMBL/GenBank/DDBJ databases">
        <title>Host preference determinants of Valsa canker pathogens revealed by comparative genomics.</title>
        <authorList>
            <person name="Yin Z."/>
            <person name="Huang L."/>
        </authorList>
    </citation>
    <scope>NUCLEOTIDE SEQUENCE [LARGE SCALE GENOMIC DNA]</scope>
    <source>
        <strain evidence="11 12">SXYLt</strain>
    </source>
</reference>
<comment type="caution">
    <text evidence="11">The sequence shown here is derived from an EMBL/GenBank/DDBJ whole genome shotgun (WGS) entry which is preliminary data.</text>
</comment>
<evidence type="ECO:0000256" key="5">
    <source>
        <dbReference type="ARBA" id="ARBA00022806"/>
    </source>
</evidence>